<feature type="transmembrane region" description="Helical" evidence="8">
    <location>
        <begin position="22"/>
        <end position="40"/>
    </location>
</feature>
<dbReference type="AlphaFoldDB" id="A0A7C1B0H8"/>
<dbReference type="PANTHER" id="PTHR33908">
    <property type="entry name" value="MANNOSYLTRANSFERASE YKCB-RELATED"/>
    <property type="match status" value="1"/>
</dbReference>
<keyword evidence="3" id="KW-0328">Glycosyltransferase</keyword>
<accession>A0A7C1B0H8</accession>
<feature type="transmembrane region" description="Helical" evidence="8">
    <location>
        <begin position="79"/>
        <end position="102"/>
    </location>
</feature>
<evidence type="ECO:0000256" key="2">
    <source>
        <dbReference type="ARBA" id="ARBA00022475"/>
    </source>
</evidence>
<dbReference type="GO" id="GO:0009103">
    <property type="term" value="P:lipopolysaccharide biosynthetic process"/>
    <property type="evidence" value="ECO:0007669"/>
    <property type="project" value="UniProtKB-ARBA"/>
</dbReference>
<dbReference type="GO" id="GO:0016763">
    <property type="term" value="F:pentosyltransferase activity"/>
    <property type="evidence" value="ECO:0007669"/>
    <property type="project" value="TreeGrafter"/>
</dbReference>
<comment type="caution">
    <text evidence="10">The sequence shown here is derived from an EMBL/GenBank/DDBJ whole genome shotgun (WGS) entry which is preliminary data.</text>
</comment>
<evidence type="ECO:0000256" key="7">
    <source>
        <dbReference type="ARBA" id="ARBA00023136"/>
    </source>
</evidence>
<organism evidence="10">
    <name type="scientific">Thermodesulforhabdus norvegica</name>
    <dbReference type="NCBI Taxonomy" id="39841"/>
    <lineage>
        <taxon>Bacteria</taxon>
        <taxon>Pseudomonadati</taxon>
        <taxon>Thermodesulfobacteriota</taxon>
        <taxon>Syntrophobacteria</taxon>
        <taxon>Syntrophobacterales</taxon>
        <taxon>Thermodesulforhabdaceae</taxon>
        <taxon>Thermodesulforhabdus</taxon>
    </lineage>
</organism>
<evidence type="ECO:0000256" key="3">
    <source>
        <dbReference type="ARBA" id="ARBA00022676"/>
    </source>
</evidence>
<feature type="transmembrane region" description="Helical" evidence="8">
    <location>
        <begin position="433"/>
        <end position="454"/>
    </location>
</feature>
<feature type="transmembrane region" description="Helical" evidence="8">
    <location>
        <begin position="147"/>
        <end position="165"/>
    </location>
</feature>
<sequence length="476" mass="54988">MLKRLFERLDRWAECMALDSKFIWKLFLVALLVRVILVLLHPHIHLISDMLGYHESAVSLLQNGDFRVKGRLSASRPPLYSIFMFMVYYVFGTGNIFVVRLLQCILGACTSVLTFKLTQKVFSSKAGVWAGLFFALYPAAWGYCDLILSETLFTFLLVAGLIFLVDVPEGQFHKAFIAGILLGMATLTRTVLVQFPLFLALFYLVFSRKRLTYLPKLALFVITFWIVLIPWMARNQRVFGEPLLTTKSGVDFYMYNHNPFRLILLNYSLEGKEVFDGVVPWQLSEMERDKLCRNAGIEWVKKHPGLFLFKGVRMQWNFFGVEREYIWSLIAGYWGGIPRWQLFLSFLVFAPTIYILMPLFIWGVVYSWKNFSAKKNLLLLIVYFLAVTFVYYGFSRHRTPLNPIIMSFAGFAMTAWPKIFADLKTPGILRRPQTVIALGLLAFFIIGWILEIFMDVGTFLSLRFTHAGWHDVGNGM</sequence>
<keyword evidence="5 8" id="KW-0812">Transmembrane</keyword>
<dbReference type="EMBL" id="DQZW01000167">
    <property type="protein sequence ID" value="HDL89960.1"/>
    <property type="molecule type" value="Genomic_DNA"/>
</dbReference>
<evidence type="ECO:0000259" key="9">
    <source>
        <dbReference type="Pfam" id="PF13231"/>
    </source>
</evidence>
<evidence type="ECO:0000256" key="8">
    <source>
        <dbReference type="SAM" id="Phobius"/>
    </source>
</evidence>
<dbReference type="Proteomes" id="UP000886355">
    <property type="component" value="Unassembled WGS sequence"/>
</dbReference>
<evidence type="ECO:0000256" key="4">
    <source>
        <dbReference type="ARBA" id="ARBA00022679"/>
    </source>
</evidence>
<evidence type="ECO:0000256" key="1">
    <source>
        <dbReference type="ARBA" id="ARBA00004651"/>
    </source>
</evidence>
<keyword evidence="6 8" id="KW-1133">Transmembrane helix</keyword>
<evidence type="ECO:0000256" key="5">
    <source>
        <dbReference type="ARBA" id="ARBA00022692"/>
    </source>
</evidence>
<dbReference type="InterPro" id="IPR038731">
    <property type="entry name" value="RgtA/B/C-like"/>
</dbReference>
<feature type="transmembrane region" description="Helical" evidence="8">
    <location>
        <begin position="400"/>
        <end position="421"/>
    </location>
</feature>
<protein>
    <recommendedName>
        <fullName evidence="9">Glycosyltransferase RgtA/B/C/D-like domain-containing protein</fullName>
    </recommendedName>
</protein>
<evidence type="ECO:0000256" key="6">
    <source>
        <dbReference type="ARBA" id="ARBA00022989"/>
    </source>
</evidence>
<dbReference type="Pfam" id="PF13231">
    <property type="entry name" value="PMT_2"/>
    <property type="match status" value="1"/>
</dbReference>
<proteinExistence type="predicted"/>
<keyword evidence="4" id="KW-0808">Transferase</keyword>
<keyword evidence="2" id="KW-1003">Cell membrane</keyword>
<name>A0A7C1B0H8_9BACT</name>
<dbReference type="InterPro" id="IPR050297">
    <property type="entry name" value="LipidA_mod_glycosyltrf_83"/>
</dbReference>
<dbReference type="GO" id="GO:0005886">
    <property type="term" value="C:plasma membrane"/>
    <property type="evidence" value="ECO:0007669"/>
    <property type="project" value="UniProtKB-SubCell"/>
</dbReference>
<feature type="transmembrane region" description="Helical" evidence="8">
    <location>
        <begin position="177"/>
        <end position="206"/>
    </location>
</feature>
<evidence type="ECO:0000313" key="10">
    <source>
        <dbReference type="EMBL" id="HDL89960.1"/>
    </source>
</evidence>
<dbReference type="PANTHER" id="PTHR33908:SF11">
    <property type="entry name" value="MEMBRANE PROTEIN"/>
    <property type="match status" value="1"/>
</dbReference>
<reference evidence="10" key="1">
    <citation type="journal article" date="2020" name="mSystems">
        <title>Genome- and Community-Level Interaction Insights into Carbon Utilization and Element Cycling Functions of Hydrothermarchaeota in Hydrothermal Sediment.</title>
        <authorList>
            <person name="Zhou Z."/>
            <person name="Liu Y."/>
            <person name="Xu W."/>
            <person name="Pan J."/>
            <person name="Luo Z.H."/>
            <person name="Li M."/>
        </authorList>
    </citation>
    <scope>NUCLEOTIDE SEQUENCE [LARGE SCALE GENOMIC DNA]</scope>
    <source>
        <strain evidence="10">HyVt-19</strain>
    </source>
</reference>
<feature type="domain" description="Glycosyltransferase RgtA/B/C/D-like" evidence="9">
    <location>
        <begin position="76"/>
        <end position="231"/>
    </location>
</feature>
<gene>
    <name evidence="10" type="ORF">ENG14_03555</name>
</gene>
<feature type="transmembrane region" description="Helical" evidence="8">
    <location>
        <begin position="342"/>
        <end position="365"/>
    </location>
</feature>
<feature type="transmembrane region" description="Helical" evidence="8">
    <location>
        <begin position="213"/>
        <end position="233"/>
    </location>
</feature>
<keyword evidence="7 8" id="KW-0472">Membrane</keyword>
<feature type="transmembrane region" description="Helical" evidence="8">
    <location>
        <begin position="377"/>
        <end position="394"/>
    </location>
</feature>
<comment type="subcellular location">
    <subcellularLocation>
        <location evidence="1">Cell membrane</location>
        <topology evidence="1">Multi-pass membrane protein</topology>
    </subcellularLocation>
</comment>